<evidence type="ECO:0000256" key="6">
    <source>
        <dbReference type="ARBA" id="ARBA00023136"/>
    </source>
</evidence>
<evidence type="ECO:0000256" key="3">
    <source>
        <dbReference type="ARBA" id="ARBA00022475"/>
    </source>
</evidence>
<protein>
    <recommendedName>
        <fullName evidence="7">YetF C-terminal domain-containing protein</fullName>
    </recommendedName>
</protein>
<proteinExistence type="inferred from homology"/>
<dbReference type="EMBL" id="CP003422">
    <property type="protein sequence ID" value="AFH64034.2"/>
    <property type="molecule type" value="Genomic_DNA"/>
</dbReference>
<comment type="subcellular location">
    <subcellularLocation>
        <location evidence="1">Cell membrane</location>
        <topology evidence="1">Multi-pass membrane protein</topology>
    </subcellularLocation>
</comment>
<keyword evidence="3" id="KW-1003">Cell membrane</keyword>
<sequence>MEEAPAVEFFTHQESLTAMQWVLRAVTAYLFLMIAARSMGERSISQLRLTDLIIALLLGNIIAHPLSDEELGLEGSMITSASVIFLYVLTTKIALKWSFLRHYLEPAPLPLIRSGRLIREHLHKARLTIDYLFTELRAQGVDEIGKVELALWEPGGILSLFLKPEYQPVTPAALELSTEPFHLPMPVIKDGRIDRKQLHVFGHTDEWLLKKLAEATPLAPEEILLATLDDQERLQVYAK</sequence>
<dbReference type="GO" id="GO:0005886">
    <property type="term" value="C:plasma membrane"/>
    <property type="evidence" value="ECO:0007669"/>
    <property type="project" value="UniProtKB-SubCell"/>
</dbReference>
<dbReference type="Proteomes" id="UP000007392">
    <property type="component" value="Chromosome"/>
</dbReference>
<evidence type="ECO:0000313" key="8">
    <source>
        <dbReference type="EMBL" id="AFH64034.2"/>
    </source>
</evidence>
<keyword evidence="6" id="KW-0472">Membrane</keyword>
<reference evidence="8 9" key="1">
    <citation type="submission" date="2013-06" db="EMBL/GenBank/DDBJ databases">
        <title>Complete genome sequence of Paenibacillus mucilaginosus K02.</title>
        <authorList>
            <person name="Xiao B."/>
            <person name="Sun L."/>
            <person name="Xiao L."/>
            <person name="Lian B."/>
        </authorList>
    </citation>
    <scope>NUCLEOTIDE SEQUENCE [LARGE SCALE GENOMIC DNA]</scope>
    <source>
        <strain evidence="8 9">K02</strain>
    </source>
</reference>
<feature type="domain" description="YetF C-terminal" evidence="7">
    <location>
        <begin position="96"/>
        <end position="228"/>
    </location>
</feature>
<evidence type="ECO:0000259" key="7">
    <source>
        <dbReference type="Pfam" id="PF04239"/>
    </source>
</evidence>
<dbReference type="Gene3D" id="3.30.240.20">
    <property type="entry name" value="bsu07140 like domains"/>
    <property type="match status" value="2"/>
</dbReference>
<dbReference type="Pfam" id="PF04239">
    <property type="entry name" value="DUF421"/>
    <property type="match status" value="1"/>
</dbReference>
<name>I0BNT7_9BACL</name>
<evidence type="ECO:0000313" key="9">
    <source>
        <dbReference type="Proteomes" id="UP000007392"/>
    </source>
</evidence>
<dbReference type="PANTHER" id="PTHR34582">
    <property type="entry name" value="UPF0702 TRANSMEMBRANE PROTEIN YCAP"/>
    <property type="match status" value="1"/>
</dbReference>
<keyword evidence="5" id="KW-1133">Transmembrane helix</keyword>
<dbReference type="KEGG" id="pmw:B2K_25680"/>
<gene>
    <name evidence="8" type="ORF">B2K_25680</name>
</gene>
<evidence type="ECO:0000256" key="2">
    <source>
        <dbReference type="ARBA" id="ARBA00006448"/>
    </source>
</evidence>
<evidence type="ECO:0000256" key="4">
    <source>
        <dbReference type="ARBA" id="ARBA00022692"/>
    </source>
</evidence>
<dbReference type="InterPro" id="IPR023090">
    <property type="entry name" value="UPF0702_alpha/beta_dom_sf"/>
</dbReference>
<dbReference type="InterPro" id="IPR007353">
    <property type="entry name" value="DUF421"/>
</dbReference>
<dbReference type="HOGENOM" id="CLU_077149_0_2_9"/>
<keyword evidence="4" id="KW-0812">Transmembrane</keyword>
<dbReference type="AlphaFoldDB" id="I0BNT7"/>
<organism evidence="8 9">
    <name type="scientific">Paenibacillus mucilaginosus K02</name>
    <dbReference type="NCBI Taxonomy" id="997761"/>
    <lineage>
        <taxon>Bacteria</taxon>
        <taxon>Bacillati</taxon>
        <taxon>Bacillota</taxon>
        <taxon>Bacilli</taxon>
        <taxon>Bacillales</taxon>
        <taxon>Paenibacillaceae</taxon>
        <taxon>Paenibacillus</taxon>
    </lineage>
</organism>
<dbReference type="PANTHER" id="PTHR34582:SF5">
    <property type="entry name" value="UPF0702 TRANSMEMBRANE PROTEIN YETF"/>
    <property type="match status" value="1"/>
</dbReference>
<evidence type="ECO:0000256" key="1">
    <source>
        <dbReference type="ARBA" id="ARBA00004651"/>
    </source>
</evidence>
<evidence type="ECO:0000256" key="5">
    <source>
        <dbReference type="ARBA" id="ARBA00022989"/>
    </source>
</evidence>
<comment type="similarity">
    <text evidence="2">Belongs to the UPF0702 family.</text>
</comment>
<accession>I0BNT7</accession>